<name>A0A2N9GEP5_FAGSY</name>
<dbReference type="EMBL" id="OIVN01001791">
    <property type="protein sequence ID" value="SPC97721.1"/>
    <property type="molecule type" value="Genomic_DNA"/>
</dbReference>
<feature type="region of interest" description="Disordered" evidence="1">
    <location>
        <begin position="1"/>
        <end position="76"/>
    </location>
</feature>
<organism evidence="2">
    <name type="scientific">Fagus sylvatica</name>
    <name type="common">Beechnut</name>
    <dbReference type="NCBI Taxonomy" id="28930"/>
    <lineage>
        <taxon>Eukaryota</taxon>
        <taxon>Viridiplantae</taxon>
        <taxon>Streptophyta</taxon>
        <taxon>Embryophyta</taxon>
        <taxon>Tracheophyta</taxon>
        <taxon>Spermatophyta</taxon>
        <taxon>Magnoliopsida</taxon>
        <taxon>eudicotyledons</taxon>
        <taxon>Gunneridae</taxon>
        <taxon>Pentapetalae</taxon>
        <taxon>rosids</taxon>
        <taxon>fabids</taxon>
        <taxon>Fagales</taxon>
        <taxon>Fagaceae</taxon>
        <taxon>Fagus</taxon>
    </lineage>
</organism>
<protein>
    <submittedName>
        <fullName evidence="2">Uncharacterized protein</fullName>
    </submittedName>
</protein>
<evidence type="ECO:0000256" key="1">
    <source>
        <dbReference type="SAM" id="MobiDB-lite"/>
    </source>
</evidence>
<evidence type="ECO:0000313" key="2">
    <source>
        <dbReference type="EMBL" id="SPC97721.1"/>
    </source>
</evidence>
<feature type="compositionally biased region" description="Polar residues" evidence="1">
    <location>
        <begin position="51"/>
        <end position="76"/>
    </location>
</feature>
<gene>
    <name evidence="2" type="ORF">FSB_LOCUS25603</name>
</gene>
<accession>A0A2N9GEP5</accession>
<reference evidence="2" key="1">
    <citation type="submission" date="2018-02" db="EMBL/GenBank/DDBJ databases">
        <authorList>
            <person name="Cohen D.B."/>
            <person name="Kent A.D."/>
        </authorList>
    </citation>
    <scope>NUCLEOTIDE SEQUENCE</scope>
</reference>
<proteinExistence type="predicted"/>
<dbReference type="AlphaFoldDB" id="A0A2N9GEP5"/>
<sequence>MPATHTATPRHANNLPLPTTNHSPTEPPPSHKIHSHHKPTTPPVHHTKSTQTHSGNPYSQSSTNPQPLLNPNPYSESSISARRRSVLVPPPHAAVLVASWCRQSGTHAYLLWPMVPHAILRIIHLNKASPIGHPPTPNHQSQQRRRFCQFQYWHIPAAVIIKIAASKPWCCGLKTEEEQIWELLAVATQPTGYTTLIRVPPISRDISELLMGSLGKDGIDSMAGDQLSFQLVRWGDISKGSCSHSAFMALCYNLMVTPRHPRVTLNILKKFNAPQCRP</sequence>